<protein>
    <recommendedName>
        <fullName evidence="2">C4-type zinc ribbon domain-containing protein</fullName>
    </recommendedName>
</protein>
<organism evidence="1">
    <name type="scientific">candidate division WOR-3 bacterium</name>
    <dbReference type="NCBI Taxonomy" id="2052148"/>
    <lineage>
        <taxon>Bacteria</taxon>
        <taxon>Bacteria division WOR-3</taxon>
    </lineage>
</organism>
<sequence>MDPILEILIALGDIDAMIRDAESPEYKELGLTEDEDPIEKLKKLREECASKLPPNILKRYEKLKKKYGRGIAPVVGGICTNCFIHLPTSLVTRPDKNKKLETCPNCGIYVYWTK</sequence>
<accession>A0A7C5DZP7</accession>
<dbReference type="Proteomes" id="UP000886014">
    <property type="component" value="Unassembled WGS sequence"/>
</dbReference>
<dbReference type="EMBL" id="DRTV01000060">
    <property type="protein sequence ID" value="HHF57930.1"/>
    <property type="molecule type" value="Genomic_DNA"/>
</dbReference>
<reference evidence="1" key="1">
    <citation type="journal article" date="2020" name="mSystems">
        <title>Genome- and Community-Level Interaction Insights into Carbon Utilization and Element Cycling Functions of Hydrothermarchaeota in Hydrothermal Sediment.</title>
        <authorList>
            <person name="Zhou Z."/>
            <person name="Liu Y."/>
            <person name="Xu W."/>
            <person name="Pan J."/>
            <person name="Luo Z.H."/>
            <person name="Li M."/>
        </authorList>
    </citation>
    <scope>NUCLEOTIDE SEQUENCE [LARGE SCALE GENOMIC DNA]</scope>
    <source>
        <strain evidence="1">HyVt-94</strain>
    </source>
</reference>
<name>A0A7C5DZP7_UNCW3</name>
<proteinExistence type="predicted"/>
<evidence type="ECO:0000313" key="1">
    <source>
        <dbReference type="EMBL" id="HHF57930.1"/>
    </source>
</evidence>
<gene>
    <name evidence="1" type="ORF">ENL41_00725</name>
</gene>
<dbReference type="AlphaFoldDB" id="A0A7C5DZP7"/>
<dbReference type="Gene3D" id="1.10.287.1490">
    <property type="match status" value="1"/>
</dbReference>
<comment type="caution">
    <text evidence="1">The sequence shown here is derived from an EMBL/GenBank/DDBJ whole genome shotgun (WGS) entry which is preliminary data.</text>
</comment>
<evidence type="ECO:0008006" key="2">
    <source>
        <dbReference type="Google" id="ProtNLM"/>
    </source>
</evidence>